<dbReference type="AlphaFoldDB" id="A0A9X4RI82"/>
<evidence type="ECO:0000313" key="3">
    <source>
        <dbReference type="Proteomes" id="UP001152872"/>
    </source>
</evidence>
<evidence type="ECO:0000256" key="1">
    <source>
        <dbReference type="SAM" id="Phobius"/>
    </source>
</evidence>
<proteinExistence type="predicted"/>
<dbReference type="RefSeq" id="WP_009626883.1">
    <property type="nucleotide sequence ID" value="NZ_VBTY01000064.1"/>
</dbReference>
<keyword evidence="1" id="KW-0812">Transmembrane</keyword>
<name>A0A9X4RI82_9CYAN</name>
<sequence>MPLIMPLQSFSQAMAQTLFVIQLLFYSTIASVVIKYALPYWSLLSGLDVEVMNLLSLGLITLPVGLFAFVLWLKR</sequence>
<feature type="transmembrane region" description="Helical" evidence="1">
    <location>
        <begin position="54"/>
        <end position="73"/>
    </location>
</feature>
<evidence type="ECO:0000313" key="2">
    <source>
        <dbReference type="EMBL" id="MDG3494790.1"/>
    </source>
</evidence>
<dbReference type="EMBL" id="VBTY01000064">
    <property type="protein sequence ID" value="MDG3494790.1"/>
    <property type="molecule type" value="Genomic_DNA"/>
</dbReference>
<gene>
    <name evidence="2" type="ORF">FEV09_09485</name>
</gene>
<protein>
    <submittedName>
        <fullName evidence="2">Uncharacterized protein</fullName>
    </submittedName>
</protein>
<keyword evidence="1" id="KW-1133">Transmembrane helix</keyword>
<organism evidence="2 3">
    <name type="scientific">Pseudanabaena catenata USMAC16</name>
    <dbReference type="NCBI Taxonomy" id="1855837"/>
    <lineage>
        <taxon>Bacteria</taxon>
        <taxon>Bacillati</taxon>
        <taxon>Cyanobacteriota</taxon>
        <taxon>Cyanophyceae</taxon>
        <taxon>Pseudanabaenales</taxon>
        <taxon>Pseudanabaenaceae</taxon>
        <taxon>Pseudanabaena</taxon>
    </lineage>
</organism>
<accession>A0A9X4RI82</accession>
<comment type="caution">
    <text evidence="2">The sequence shown here is derived from an EMBL/GenBank/DDBJ whole genome shotgun (WGS) entry which is preliminary data.</text>
</comment>
<keyword evidence="3" id="KW-1185">Reference proteome</keyword>
<keyword evidence="1" id="KW-0472">Membrane</keyword>
<reference evidence="2" key="1">
    <citation type="submission" date="2019-05" db="EMBL/GenBank/DDBJ databases">
        <title>Whole genome sequencing of Pseudanabaena catenata USMAC16.</title>
        <authorList>
            <person name="Khan Z."/>
            <person name="Omar W.M."/>
            <person name="Convey P."/>
            <person name="Merican F."/>
            <person name="Najimudin N."/>
        </authorList>
    </citation>
    <scope>NUCLEOTIDE SEQUENCE</scope>
    <source>
        <strain evidence="2">USMAC16</strain>
    </source>
</reference>
<dbReference type="Proteomes" id="UP001152872">
    <property type="component" value="Unassembled WGS sequence"/>
</dbReference>